<dbReference type="SUPFAM" id="SSF48403">
    <property type="entry name" value="Ankyrin repeat"/>
    <property type="match status" value="1"/>
</dbReference>
<protein>
    <submittedName>
        <fullName evidence="1">Ankyrin repeat protein</fullName>
    </submittedName>
</protein>
<gene>
    <name evidence="1" type="ORF">Klosneuvirus_4_68</name>
</gene>
<reference evidence="1" key="1">
    <citation type="journal article" date="2017" name="Science">
        <title>Giant viruses with an expanded complement of translation system components.</title>
        <authorList>
            <person name="Schulz F."/>
            <person name="Yutin N."/>
            <person name="Ivanova N.N."/>
            <person name="Ortega D.R."/>
            <person name="Lee T.K."/>
            <person name="Vierheilig J."/>
            <person name="Daims H."/>
            <person name="Horn M."/>
            <person name="Wagner M."/>
            <person name="Jensen G.J."/>
            <person name="Kyrpides N.C."/>
            <person name="Koonin E.V."/>
            <person name="Woyke T."/>
        </authorList>
    </citation>
    <scope>NUCLEOTIDE SEQUENCE</scope>
    <source>
        <strain evidence="1">KNV1</strain>
    </source>
</reference>
<evidence type="ECO:0000313" key="1">
    <source>
        <dbReference type="EMBL" id="ARF12253.1"/>
    </source>
</evidence>
<organism evidence="1">
    <name type="scientific">Klosneuvirus KNV1</name>
    <dbReference type="NCBI Taxonomy" id="1977640"/>
    <lineage>
        <taxon>Viruses</taxon>
        <taxon>Varidnaviria</taxon>
        <taxon>Bamfordvirae</taxon>
        <taxon>Nucleocytoviricota</taxon>
        <taxon>Megaviricetes</taxon>
        <taxon>Imitervirales</taxon>
        <taxon>Mimiviridae</taxon>
        <taxon>Klosneuvirinae</taxon>
        <taxon>Klosneuvirus</taxon>
    </lineage>
</organism>
<name>A0A1V0SKL6_9VIRU</name>
<dbReference type="Gene3D" id="1.25.40.20">
    <property type="entry name" value="Ankyrin repeat-containing domain"/>
    <property type="match status" value="1"/>
</dbReference>
<accession>A0A1V0SKL6</accession>
<dbReference type="EMBL" id="KY684111">
    <property type="protein sequence ID" value="ARF12253.1"/>
    <property type="molecule type" value="Genomic_DNA"/>
</dbReference>
<proteinExistence type="predicted"/>
<sequence length="430" mass="50550">MSIYAKSTIAKNELNEILKSFIKCSDDDSLHVAMQLIKMGADPNTQDDDGNTILFTVTATGDFNTISQFVQAGCNVNICNKLELSPVSIPLNILKRLDIVKFFIFNGLNTTELNKSPTKLSESVLFKDNFYTDEEKIAIIQLYSYRGLDLLDRDYYGQTIEDMIKTKKLEETPFGKYILTETRKLEQQSTLKRYGHIMNCLRENRFDEENDNNDYHTYVQSAYNLIKDHKIPATTMDELGHVILYYLKNVEDVVSFVQLAEDDAILQWYSEKTDQNLVSMAIEYENEKLLRWYLEHNVGHKNQPEVMKILNENSLELTQEELEDFEEYVPNLYILLNRVHEYLEKNIYDSSQIITDNYKKHLRLNFRLMTKNKNIPMKLIDSLCDDLFDGLMRNKMLIKILYHFWKIDSIQFASMFMNLFVNKIKIDYLK</sequence>
<dbReference type="InterPro" id="IPR036770">
    <property type="entry name" value="Ankyrin_rpt-contain_sf"/>
</dbReference>